<dbReference type="RefSeq" id="WP_106202880.1">
    <property type="nucleotide sequence ID" value="NZ_PVTD01000001.1"/>
</dbReference>
<evidence type="ECO:0000313" key="2">
    <source>
        <dbReference type="Proteomes" id="UP000239480"/>
    </source>
</evidence>
<proteinExistence type="predicted"/>
<gene>
    <name evidence="1" type="ORF">CLV78_101164</name>
</gene>
<name>A0A2T0RY24_9RHOB</name>
<dbReference type="Proteomes" id="UP000239480">
    <property type="component" value="Unassembled WGS sequence"/>
</dbReference>
<protein>
    <submittedName>
        <fullName evidence="1">Uncharacterized protein</fullName>
    </submittedName>
</protein>
<dbReference type="AlphaFoldDB" id="A0A2T0RY24"/>
<dbReference type="InterPro" id="IPR058227">
    <property type="entry name" value="RSP_7527-like"/>
</dbReference>
<dbReference type="NCBIfam" id="NF046098">
    <property type="entry name" value="RSP_7527_fam"/>
    <property type="match status" value="1"/>
</dbReference>
<keyword evidence="2" id="KW-1185">Reference proteome</keyword>
<organism evidence="1 2">
    <name type="scientific">Aliiruegeria haliotis</name>
    <dbReference type="NCBI Taxonomy" id="1280846"/>
    <lineage>
        <taxon>Bacteria</taxon>
        <taxon>Pseudomonadati</taxon>
        <taxon>Pseudomonadota</taxon>
        <taxon>Alphaproteobacteria</taxon>
        <taxon>Rhodobacterales</taxon>
        <taxon>Roseobacteraceae</taxon>
        <taxon>Aliiruegeria</taxon>
    </lineage>
</organism>
<sequence length="83" mass="9153">MTEQNSEFRNTAADFRRIEREAQRAQAEALRGMVSSAGSALGRVIKAPLALFARATGNRLSGDNTYRRHLASMKRNSVTTSIL</sequence>
<reference evidence="1 2" key="1">
    <citation type="submission" date="2018-03" db="EMBL/GenBank/DDBJ databases">
        <title>Genomic Encyclopedia of Archaeal and Bacterial Type Strains, Phase II (KMG-II): from individual species to whole genera.</title>
        <authorList>
            <person name="Goeker M."/>
        </authorList>
    </citation>
    <scope>NUCLEOTIDE SEQUENCE [LARGE SCALE GENOMIC DNA]</scope>
    <source>
        <strain evidence="1 2">DSM 29328</strain>
    </source>
</reference>
<evidence type="ECO:0000313" key="1">
    <source>
        <dbReference type="EMBL" id="PRY26071.1"/>
    </source>
</evidence>
<dbReference type="EMBL" id="PVTD01000001">
    <property type="protein sequence ID" value="PRY26071.1"/>
    <property type="molecule type" value="Genomic_DNA"/>
</dbReference>
<accession>A0A2T0RY24</accession>
<comment type="caution">
    <text evidence="1">The sequence shown here is derived from an EMBL/GenBank/DDBJ whole genome shotgun (WGS) entry which is preliminary data.</text>
</comment>